<evidence type="ECO:0000313" key="2">
    <source>
        <dbReference type="WBParaSite" id="RSKR_0000835400.1"/>
    </source>
</evidence>
<protein>
    <submittedName>
        <fullName evidence="2">CitMHS domain-containing protein</fullName>
    </submittedName>
</protein>
<reference evidence="2" key="1">
    <citation type="submission" date="2016-11" db="UniProtKB">
        <authorList>
            <consortium name="WormBaseParasite"/>
        </authorList>
    </citation>
    <scope>IDENTIFICATION</scope>
    <source>
        <strain evidence="2">KR3021</strain>
    </source>
</reference>
<dbReference type="Proteomes" id="UP000095286">
    <property type="component" value="Unplaced"/>
</dbReference>
<organism evidence="1 2">
    <name type="scientific">Rhabditophanes sp. KR3021</name>
    <dbReference type="NCBI Taxonomy" id="114890"/>
    <lineage>
        <taxon>Eukaryota</taxon>
        <taxon>Metazoa</taxon>
        <taxon>Ecdysozoa</taxon>
        <taxon>Nematoda</taxon>
        <taxon>Chromadorea</taxon>
        <taxon>Rhabditida</taxon>
        <taxon>Tylenchina</taxon>
        <taxon>Panagrolaimomorpha</taxon>
        <taxon>Strongyloidoidea</taxon>
        <taxon>Alloionematidae</taxon>
        <taxon>Rhabditophanes</taxon>
    </lineage>
</organism>
<evidence type="ECO:0000313" key="1">
    <source>
        <dbReference type="Proteomes" id="UP000095286"/>
    </source>
</evidence>
<proteinExistence type="predicted"/>
<name>A0AC35U6Q4_9BILA</name>
<dbReference type="WBParaSite" id="RSKR_0000835400.1">
    <property type="protein sequence ID" value="RSKR_0000835400.1"/>
    <property type="gene ID" value="RSKR_0000835400"/>
</dbReference>
<accession>A0AC35U6Q4</accession>
<sequence>MRRMSNPNDSSMNLLGTINPASKTSIATTVEELGVFEGTSCTNMIERDDGKVINKTSYYKYYQYLIGVCKFKKVVSLIGAPLIFAPLFFSSEPQLRCLFCVIIMGIYWAVGPIPLAATAMLPVVLFPILGISTAKDVGSKYVNDTNFLFIGGLITAAAVEKSGLHERIALKVLTFVGSRPIKIMGGFMLVTAILSMFISNTATTAMMVPIVQSVIAQLESSFDEEEASSKSEDTEASKKSKSNQKSKMAAGFYLSIAFAANIGGVGTLTGTPPNLVLIGQMQQLFNNAITGVNYVTWMFYAIPLMLLCLLCAWFILCLMFLDIKKKGSEIVSGMINSRYQNLPPFQFSEGVVSFLFLTLVLLWIGRDPQIIPGFGALFGNSYFTDATSAMIISLLLFIIPTQKPSWTRVKAILRGQDVAKIDRLMDWETMQSHFPWSIVFLLGGGFALASGVQSSGLSKSIGNVLVSFNHLPVVYLQLFCLGFCMLVTNICSNTVTASIFIPIVANIAISIHANPLTLMLPTTIACSFSFVLPAGTPPNAIVFARGAVSVPQMVLSGLAISVTTIIITTVHLQTLALTVFDLNDFPDWANIHNTTTPSTTV</sequence>